<evidence type="ECO:0000313" key="1">
    <source>
        <dbReference type="EMBL" id="ADG65993.1"/>
    </source>
</evidence>
<dbReference type="Proteomes" id="UP000002220">
    <property type="component" value="Chromosome"/>
</dbReference>
<evidence type="ECO:0000313" key="2">
    <source>
        <dbReference type="Proteomes" id="UP000002220"/>
    </source>
</evidence>
<protein>
    <submittedName>
        <fullName evidence="1">Uncharacterized protein</fullName>
    </submittedName>
</protein>
<sequence>MRDLRVVLIVERPKHMLAQSRKHGTNAYNWRADFAGGIRLEESKRAFIEMFLVTLSPSPVGWVKALRNPPMILPFDEDAEQYYRMHQ</sequence>
<gene>
    <name evidence="1" type="ordered locus">Plim_0141</name>
</gene>
<organism evidence="1 2">
    <name type="scientific">Planctopirus limnophila (strain ATCC 43296 / DSM 3776 / IFAM 1008 / Mu 290)</name>
    <name type="common">Planctomyces limnophilus</name>
    <dbReference type="NCBI Taxonomy" id="521674"/>
    <lineage>
        <taxon>Bacteria</taxon>
        <taxon>Pseudomonadati</taxon>
        <taxon>Planctomycetota</taxon>
        <taxon>Planctomycetia</taxon>
        <taxon>Planctomycetales</taxon>
        <taxon>Planctomycetaceae</taxon>
        <taxon>Planctopirus</taxon>
    </lineage>
</organism>
<dbReference type="KEGG" id="plm:Plim_0141"/>
<dbReference type="STRING" id="521674.Plim_0141"/>
<dbReference type="AlphaFoldDB" id="D5SN66"/>
<dbReference type="EMBL" id="CP001744">
    <property type="protein sequence ID" value="ADG65993.1"/>
    <property type="molecule type" value="Genomic_DNA"/>
</dbReference>
<dbReference type="HOGENOM" id="CLU_2480670_0_0_0"/>
<name>D5SN66_PLAL2</name>
<reference evidence="1 2" key="1">
    <citation type="journal article" date="2010" name="Stand. Genomic Sci.">
        <title>Complete genome sequence of Planctomyces limnophilus type strain (Mu 290).</title>
        <authorList>
            <person name="Labutti K."/>
            <person name="Sikorski J."/>
            <person name="Schneider S."/>
            <person name="Nolan M."/>
            <person name="Lucas S."/>
            <person name="Glavina Del Rio T."/>
            <person name="Tice H."/>
            <person name="Cheng J.F."/>
            <person name="Goodwin L."/>
            <person name="Pitluck S."/>
            <person name="Liolios K."/>
            <person name="Ivanova N."/>
            <person name="Mavromatis K."/>
            <person name="Mikhailova N."/>
            <person name="Pati A."/>
            <person name="Chen A."/>
            <person name="Palaniappan K."/>
            <person name="Land M."/>
            <person name="Hauser L."/>
            <person name="Chang Y.J."/>
            <person name="Jeffries C.D."/>
            <person name="Tindall B.J."/>
            <person name="Rohde M."/>
            <person name="Goker M."/>
            <person name="Woyke T."/>
            <person name="Bristow J."/>
            <person name="Eisen J.A."/>
            <person name="Markowitz V."/>
            <person name="Hugenholtz P."/>
            <person name="Kyrpides N.C."/>
            <person name="Klenk H.P."/>
            <person name="Lapidus A."/>
        </authorList>
    </citation>
    <scope>NUCLEOTIDE SEQUENCE [LARGE SCALE GENOMIC DNA]</scope>
    <source>
        <strain evidence="2">ATCC 43296 / DSM 3776 / IFAM 1008 / 290</strain>
    </source>
</reference>
<keyword evidence="2" id="KW-1185">Reference proteome</keyword>
<proteinExistence type="predicted"/>
<accession>D5SN66</accession>